<feature type="compositionally biased region" description="Basic and acidic residues" evidence="1">
    <location>
        <begin position="1"/>
        <end position="19"/>
    </location>
</feature>
<dbReference type="Proteomes" id="UP000712600">
    <property type="component" value="Unassembled WGS sequence"/>
</dbReference>
<feature type="domain" description="Zinc knuckle CX2CX4HX4C" evidence="2">
    <location>
        <begin position="66"/>
        <end position="109"/>
    </location>
</feature>
<feature type="region of interest" description="Disordered" evidence="1">
    <location>
        <begin position="1"/>
        <end position="24"/>
    </location>
</feature>
<evidence type="ECO:0000259" key="2">
    <source>
        <dbReference type="Pfam" id="PF14392"/>
    </source>
</evidence>
<evidence type="ECO:0000313" key="4">
    <source>
        <dbReference type="Proteomes" id="UP000712600"/>
    </source>
</evidence>
<dbReference type="Pfam" id="PF14392">
    <property type="entry name" value="zf-CCHC_4"/>
    <property type="match status" value="1"/>
</dbReference>
<proteinExistence type="predicted"/>
<protein>
    <recommendedName>
        <fullName evidence="2">Zinc knuckle CX2CX4HX4C domain-containing protein</fullName>
    </recommendedName>
</protein>
<name>A0A8S9Q5N4_BRACR</name>
<sequence>MASRYSRSEKEKWASDPRKQPRRPPVLIHAADSNTLIEANKFTLIGVADTKDVKQGRVRVHVNGLKPLEMVHDITLPSRETKKVELENEKLEKHCFLCKSLTHEKEECPQQPTRGERDQRLETLTTPERWRALTLIGEQRMIRIWTSTDIVTTPLVSLKFSLVNKDETAMRITETLDKELPIDQPHREEAITEMNLEAPLEIIEEPPQHLVVVLTKMTVGAKRWALGMKFLI</sequence>
<reference evidence="3" key="1">
    <citation type="submission" date="2019-12" db="EMBL/GenBank/DDBJ databases">
        <title>Genome sequencing and annotation of Brassica cretica.</title>
        <authorList>
            <person name="Studholme D.J."/>
            <person name="Sarris P."/>
        </authorList>
    </citation>
    <scope>NUCLEOTIDE SEQUENCE</scope>
    <source>
        <strain evidence="3">PFS-109/04</strain>
        <tissue evidence="3">Leaf</tissue>
    </source>
</reference>
<organism evidence="3 4">
    <name type="scientific">Brassica cretica</name>
    <name type="common">Mustard</name>
    <dbReference type="NCBI Taxonomy" id="69181"/>
    <lineage>
        <taxon>Eukaryota</taxon>
        <taxon>Viridiplantae</taxon>
        <taxon>Streptophyta</taxon>
        <taxon>Embryophyta</taxon>
        <taxon>Tracheophyta</taxon>
        <taxon>Spermatophyta</taxon>
        <taxon>Magnoliopsida</taxon>
        <taxon>eudicotyledons</taxon>
        <taxon>Gunneridae</taxon>
        <taxon>Pentapetalae</taxon>
        <taxon>rosids</taxon>
        <taxon>malvids</taxon>
        <taxon>Brassicales</taxon>
        <taxon>Brassicaceae</taxon>
        <taxon>Brassiceae</taxon>
        <taxon>Brassica</taxon>
    </lineage>
</organism>
<dbReference type="EMBL" id="QGKX02001347">
    <property type="protein sequence ID" value="KAF3527150.1"/>
    <property type="molecule type" value="Genomic_DNA"/>
</dbReference>
<accession>A0A8S9Q5N4</accession>
<dbReference type="InterPro" id="IPR025836">
    <property type="entry name" value="Zn_knuckle_CX2CX4HX4C"/>
</dbReference>
<evidence type="ECO:0000256" key="1">
    <source>
        <dbReference type="SAM" id="MobiDB-lite"/>
    </source>
</evidence>
<evidence type="ECO:0000313" key="3">
    <source>
        <dbReference type="EMBL" id="KAF3527150.1"/>
    </source>
</evidence>
<comment type="caution">
    <text evidence="3">The sequence shown here is derived from an EMBL/GenBank/DDBJ whole genome shotgun (WGS) entry which is preliminary data.</text>
</comment>
<gene>
    <name evidence="3" type="ORF">F2Q69_00049555</name>
</gene>
<dbReference type="AlphaFoldDB" id="A0A8S9Q5N4"/>